<dbReference type="EMBL" id="GQ153662">
    <property type="protein sequence ID" value="ACS87811.1"/>
    <property type="molecule type" value="Genomic_DNA"/>
</dbReference>
<feature type="region of interest" description="Disordered" evidence="2">
    <location>
        <begin position="354"/>
        <end position="373"/>
    </location>
</feature>
<reference evidence="3" key="1">
    <citation type="submission" date="2009-05" db="EMBL/GenBank/DDBJ databases">
        <title>The evolution of amastin surface glycoproteins in trypanosomatid parasites.</title>
        <authorList>
            <person name="Jackson A.P."/>
        </authorList>
    </citation>
    <scope>NUCLEOTIDE SEQUENCE</scope>
    <source>
        <strain evidence="3">ATCC 30255</strain>
    </source>
</reference>
<protein>
    <submittedName>
        <fullName evidence="3">Uncharacterized protein</fullName>
    </submittedName>
</protein>
<sequence>SPALQHHARQLLADVPLLKSELGIEVEESVAQKLAQLVSRDENGEEGALSLIGDVYLVLADVDQVPQWMRRDTHTYKRHALHVITHQELLQACVKASSDKTAHPPRSQAPFARLNISQQCLFFANQTLGSVNGEVLPTFNSRVIESLLHHIPGLSRFYLYANNDNMFGQPLSLFDLLRPLAPPRQEQRFAAYRALPSGKVEERTTRNGMSSGDRDGCPCQKKRSALFLEPILQREALEDLWQPSVSASVDAQSARVLKGDAAGPLSENVPAASAEAASRDEAAVRAQLRALRHAGLHALQRCSHPSLPEVRKTEGSMRNGALRSLAGAFDRCVAAASERLFHVATATSPSHHERCNVTSLQEKEGERFGGRRPISPTLTGFSTRALFRMPSWAVEDAHGRQQWSIALEYFDGLTPALIHPHAVVLLDKQWMTTLLEETLAEETAIMRLHSVRQTFGEFIPVSAFVLYAVALRRQRDRQLWAMAVRGLESSNDRRDGGNDDVGDVASAVLPGTLLQPYFSPTLRHVAAQLAQPLAAKGDPLQHRNDKDAHKGEAALGGVRDDEAVVVQVRTDEQRLLQLRRAVASEQLDLCRTTPDTNAQAPPLRMDELGPLFGDLHGVHSQHPFLFDHLASWWVDAALWQHGNSAVEKPGASLNTTDVPVVFPTSVRSPFDGNVCAMYPLRRAPRLRGDLLRFPIVLRKALPLPTIELRQQHAVCDALKAEGTASRNSTTPEPQAMGQTTRHVNRFAHPQRTRQWKTLFLDVDYHWRDGWPNEEVDDERPFLSPHNGGAKGEKMVPPAKMPTQASAFTTDMLLLVPLKDHEQVTHVMEQFAVNAAARPVQATFNDELSFDGPGVHNRAAVQAMNATLAKLFDTYVDHAPKSRWEN</sequence>
<dbReference type="InterPro" id="IPR047141">
    <property type="entry name" value="Stealth"/>
</dbReference>
<name>C6K3M2_9TRYP</name>
<accession>C6K3M2</accession>
<dbReference type="GO" id="GO:0005794">
    <property type="term" value="C:Golgi apparatus"/>
    <property type="evidence" value="ECO:0007669"/>
    <property type="project" value="TreeGrafter"/>
</dbReference>
<keyword evidence="1" id="KW-0808">Transferase</keyword>
<evidence type="ECO:0000256" key="1">
    <source>
        <dbReference type="ARBA" id="ARBA00022679"/>
    </source>
</evidence>
<evidence type="ECO:0000256" key="2">
    <source>
        <dbReference type="SAM" id="MobiDB-lite"/>
    </source>
</evidence>
<evidence type="ECO:0000313" key="3">
    <source>
        <dbReference type="EMBL" id="ACS87811.1"/>
    </source>
</evidence>
<proteinExistence type="predicted"/>
<dbReference type="PANTHER" id="PTHR24045:SF0">
    <property type="entry name" value="N-ACETYLGLUCOSAMINE-1-PHOSPHOTRANSFERASE SUBUNITS ALPHA_BETA"/>
    <property type="match status" value="1"/>
</dbReference>
<organism evidence="3">
    <name type="scientific">Angomonas deanei</name>
    <dbReference type="NCBI Taxonomy" id="59799"/>
    <lineage>
        <taxon>Eukaryota</taxon>
        <taxon>Discoba</taxon>
        <taxon>Euglenozoa</taxon>
        <taxon>Kinetoplastea</taxon>
        <taxon>Metakinetoplastina</taxon>
        <taxon>Trypanosomatida</taxon>
        <taxon>Trypanosomatidae</taxon>
        <taxon>Strigomonadinae</taxon>
        <taxon>Angomonas</taxon>
    </lineage>
</organism>
<dbReference type="AlphaFoldDB" id="C6K3M2"/>
<dbReference type="PANTHER" id="PTHR24045">
    <property type="match status" value="1"/>
</dbReference>
<feature type="compositionally biased region" description="Basic and acidic residues" evidence="2">
    <location>
        <begin position="354"/>
        <end position="369"/>
    </location>
</feature>
<feature type="non-terminal residue" evidence="3">
    <location>
        <position position="1"/>
    </location>
</feature>
<gene>
    <name evidence="3" type="ORF">CDFL5G03_01</name>
</gene>
<dbReference type="GO" id="GO:0016740">
    <property type="term" value="F:transferase activity"/>
    <property type="evidence" value="ECO:0007669"/>
    <property type="project" value="UniProtKB-KW"/>
</dbReference>